<comment type="caution">
    <text evidence="2">The sequence shown here is derived from an EMBL/GenBank/DDBJ whole genome shotgun (WGS) entry which is preliminary data.</text>
</comment>
<evidence type="ECO:0000313" key="3">
    <source>
        <dbReference type="Proteomes" id="UP000807115"/>
    </source>
</evidence>
<dbReference type="EMBL" id="CM027685">
    <property type="protein sequence ID" value="KAG0525191.1"/>
    <property type="molecule type" value="Genomic_DNA"/>
</dbReference>
<feature type="compositionally biased region" description="Basic and acidic residues" evidence="1">
    <location>
        <begin position="96"/>
        <end position="106"/>
    </location>
</feature>
<protein>
    <submittedName>
        <fullName evidence="2">Uncharacterized protein</fullName>
    </submittedName>
</protein>
<accession>A0A921UC67</accession>
<name>A0A921UC67_SORBI</name>
<reference evidence="2" key="1">
    <citation type="journal article" date="2019" name="BMC Genomics">
        <title>A new reference genome for Sorghum bicolor reveals high levels of sequence similarity between sweet and grain genotypes: implications for the genetics of sugar metabolism.</title>
        <authorList>
            <person name="Cooper E.A."/>
            <person name="Brenton Z.W."/>
            <person name="Flinn B.S."/>
            <person name="Jenkins J."/>
            <person name="Shu S."/>
            <person name="Flowers D."/>
            <person name="Luo F."/>
            <person name="Wang Y."/>
            <person name="Xia P."/>
            <person name="Barry K."/>
            <person name="Daum C."/>
            <person name="Lipzen A."/>
            <person name="Yoshinaga Y."/>
            <person name="Schmutz J."/>
            <person name="Saski C."/>
            <person name="Vermerris W."/>
            <person name="Kresovich S."/>
        </authorList>
    </citation>
    <scope>NUCLEOTIDE SEQUENCE</scope>
</reference>
<dbReference type="AlphaFoldDB" id="A0A921UC67"/>
<evidence type="ECO:0000256" key="1">
    <source>
        <dbReference type="SAM" id="MobiDB-lite"/>
    </source>
</evidence>
<dbReference type="Proteomes" id="UP000807115">
    <property type="component" value="Chromosome 6"/>
</dbReference>
<sequence length="112" mass="12847">MGFLYNSWANTMEDVRCGQRRRRRSRRVGGPRPTTCCCGLKLKRCSFPGDGNWWFAANEDLAWSWFYAYSQNFMRRLPLPSPPGIHIESATSATHHSFDQSSKSKDNQPSGE</sequence>
<reference evidence="2" key="2">
    <citation type="submission" date="2020-10" db="EMBL/GenBank/DDBJ databases">
        <authorList>
            <person name="Cooper E.A."/>
            <person name="Brenton Z.W."/>
            <person name="Flinn B.S."/>
            <person name="Jenkins J."/>
            <person name="Shu S."/>
            <person name="Flowers D."/>
            <person name="Luo F."/>
            <person name="Wang Y."/>
            <person name="Xia P."/>
            <person name="Barry K."/>
            <person name="Daum C."/>
            <person name="Lipzen A."/>
            <person name="Yoshinaga Y."/>
            <person name="Schmutz J."/>
            <person name="Saski C."/>
            <person name="Vermerris W."/>
            <person name="Kresovich S."/>
        </authorList>
    </citation>
    <scope>NUCLEOTIDE SEQUENCE</scope>
</reference>
<feature type="region of interest" description="Disordered" evidence="1">
    <location>
        <begin position="84"/>
        <end position="112"/>
    </location>
</feature>
<gene>
    <name evidence="2" type="ORF">BDA96_06G034500</name>
</gene>
<evidence type="ECO:0000313" key="2">
    <source>
        <dbReference type="EMBL" id="KAG0525191.1"/>
    </source>
</evidence>
<proteinExistence type="predicted"/>
<organism evidence="2 3">
    <name type="scientific">Sorghum bicolor</name>
    <name type="common">Sorghum</name>
    <name type="synonym">Sorghum vulgare</name>
    <dbReference type="NCBI Taxonomy" id="4558"/>
    <lineage>
        <taxon>Eukaryota</taxon>
        <taxon>Viridiplantae</taxon>
        <taxon>Streptophyta</taxon>
        <taxon>Embryophyta</taxon>
        <taxon>Tracheophyta</taxon>
        <taxon>Spermatophyta</taxon>
        <taxon>Magnoliopsida</taxon>
        <taxon>Liliopsida</taxon>
        <taxon>Poales</taxon>
        <taxon>Poaceae</taxon>
        <taxon>PACMAD clade</taxon>
        <taxon>Panicoideae</taxon>
        <taxon>Andropogonodae</taxon>
        <taxon>Andropogoneae</taxon>
        <taxon>Sorghinae</taxon>
        <taxon>Sorghum</taxon>
    </lineage>
</organism>